<organism evidence="2 3">
    <name type="scientific">Pleurodeles waltl</name>
    <name type="common">Iberian ribbed newt</name>
    <dbReference type="NCBI Taxonomy" id="8319"/>
    <lineage>
        <taxon>Eukaryota</taxon>
        <taxon>Metazoa</taxon>
        <taxon>Chordata</taxon>
        <taxon>Craniata</taxon>
        <taxon>Vertebrata</taxon>
        <taxon>Euteleostomi</taxon>
        <taxon>Amphibia</taxon>
        <taxon>Batrachia</taxon>
        <taxon>Caudata</taxon>
        <taxon>Salamandroidea</taxon>
        <taxon>Salamandridae</taxon>
        <taxon>Pleurodelinae</taxon>
        <taxon>Pleurodeles</taxon>
    </lineage>
</organism>
<sequence>MHINLHGSLEPSMAMPKRKYNTLRQGMGDCSTPQPKCTGGCAAHLMVDWVPKDEESLPDQADQAAAQALAPQVQLEGRDSIVRFLCRTATGSPERGREHVRLHAAEEEADSQTSIKEQPPHMAQTHQIYLQKQTVLQEGPKPTDPSHAQHQQLATTIRQSSTPPCHKPALHYFHP</sequence>
<reference evidence="2" key="1">
    <citation type="journal article" date="2022" name="bioRxiv">
        <title>Sequencing and chromosome-scale assembly of the giantPleurodeles waltlgenome.</title>
        <authorList>
            <person name="Brown T."/>
            <person name="Elewa A."/>
            <person name="Iarovenko S."/>
            <person name="Subramanian E."/>
            <person name="Araus A.J."/>
            <person name="Petzold A."/>
            <person name="Susuki M."/>
            <person name="Suzuki K.-i.T."/>
            <person name="Hayashi T."/>
            <person name="Toyoda A."/>
            <person name="Oliveira C."/>
            <person name="Osipova E."/>
            <person name="Leigh N.D."/>
            <person name="Simon A."/>
            <person name="Yun M.H."/>
        </authorList>
    </citation>
    <scope>NUCLEOTIDE SEQUENCE</scope>
    <source>
        <strain evidence="2">20211129_DDA</strain>
        <tissue evidence="2">Liver</tissue>
    </source>
</reference>
<dbReference type="EMBL" id="JANPWB010000010">
    <property type="protein sequence ID" value="KAJ1143731.1"/>
    <property type="molecule type" value="Genomic_DNA"/>
</dbReference>
<evidence type="ECO:0000256" key="1">
    <source>
        <dbReference type="SAM" id="MobiDB-lite"/>
    </source>
</evidence>
<protein>
    <submittedName>
        <fullName evidence="2">Uncharacterized protein</fullName>
    </submittedName>
</protein>
<dbReference type="Proteomes" id="UP001066276">
    <property type="component" value="Chromosome 6"/>
</dbReference>
<name>A0AAV7QTA2_PLEWA</name>
<proteinExistence type="predicted"/>
<keyword evidence="3" id="KW-1185">Reference proteome</keyword>
<evidence type="ECO:0000313" key="2">
    <source>
        <dbReference type="EMBL" id="KAJ1143731.1"/>
    </source>
</evidence>
<feature type="region of interest" description="Disordered" evidence="1">
    <location>
        <begin position="137"/>
        <end position="175"/>
    </location>
</feature>
<dbReference type="AlphaFoldDB" id="A0AAV7QTA2"/>
<feature type="compositionally biased region" description="Polar residues" evidence="1">
    <location>
        <begin position="146"/>
        <end position="163"/>
    </location>
</feature>
<evidence type="ECO:0000313" key="3">
    <source>
        <dbReference type="Proteomes" id="UP001066276"/>
    </source>
</evidence>
<accession>A0AAV7QTA2</accession>
<gene>
    <name evidence="2" type="ORF">NDU88_010036</name>
</gene>
<comment type="caution">
    <text evidence="2">The sequence shown here is derived from an EMBL/GenBank/DDBJ whole genome shotgun (WGS) entry which is preliminary data.</text>
</comment>